<feature type="compositionally biased region" description="Basic and acidic residues" evidence="9">
    <location>
        <begin position="1"/>
        <end position="11"/>
    </location>
</feature>
<proteinExistence type="predicted"/>
<keyword evidence="1" id="KW-0808">Transferase</keyword>
<protein>
    <submittedName>
        <fullName evidence="12">RING-type domain-containing protein</fullName>
    </submittedName>
</protein>
<dbReference type="PROSITE" id="PS00518">
    <property type="entry name" value="ZF_RING_1"/>
    <property type="match status" value="1"/>
</dbReference>
<dbReference type="InterPro" id="IPR031127">
    <property type="entry name" value="E3_UB_ligase_RBR"/>
</dbReference>
<evidence type="ECO:0000259" key="11">
    <source>
        <dbReference type="PROSITE" id="PS51873"/>
    </source>
</evidence>
<keyword evidence="8" id="KW-0175">Coiled coil</keyword>
<feature type="compositionally biased region" description="Low complexity" evidence="9">
    <location>
        <begin position="54"/>
        <end position="66"/>
    </location>
</feature>
<evidence type="ECO:0000256" key="9">
    <source>
        <dbReference type="SAM" id="MobiDB-lite"/>
    </source>
</evidence>
<dbReference type="CDD" id="cd22584">
    <property type="entry name" value="Rcat_RBR_unk"/>
    <property type="match status" value="1"/>
</dbReference>
<evidence type="ECO:0000256" key="4">
    <source>
        <dbReference type="ARBA" id="ARBA00022771"/>
    </source>
</evidence>
<accession>A0A9P3FXU3</accession>
<dbReference type="GO" id="GO:0016567">
    <property type="term" value="P:protein ubiquitination"/>
    <property type="evidence" value="ECO:0007669"/>
    <property type="project" value="InterPro"/>
</dbReference>
<dbReference type="PROSITE" id="PS50089">
    <property type="entry name" value="ZF_RING_2"/>
    <property type="match status" value="1"/>
</dbReference>
<dbReference type="GO" id="GO:0004842">
    <property type="term" value="F:ubiquitin-protein transferase activity"/>
    <property type="evidence" value="ECO:0007669"/>
    <property type="project" value="InterPro"/>
</dbReference>
<evidence type="ECO:0000256" key="2">
    <source>
        <dbReference type="ARBA" id="ARBA00022723"/>
    </source>
</evidence>
<feature type="coiled-coil region" evidence="8">
    <location>
        <begin position="117"/>
        <end position="144"/>
    </location>
</feature>
<evidence type="ECO:0000256" key="6">
    <source>
        <dbReference type="ARBA" id="ARBA00022833"/>
    </source>
</evidence>
<dbReference type="InterPro" id="IPR017907">
    <property type="entry name" value="Znf_RING_CS"/>
</dbReference>
<reference evidence="12 13" key="1">
    <citation type="submission" date="2021-08" db="EMBL/GenBank/DDBJ databases">
        <title>Draft Genome Sequence of Phanerochaete sordida strain YK-624.</title>
        <authorList>
            <person name="Mori T."/>
            <person name="Dohra H."/>
            <person name="Suzuki T."/>
            <person name="Kawagishi H."/>
            <person name="Hirai H."/>
        </authorList>
    </citation>
    <scope>NUCLEOTIDE SEQUENCE [LARGE SCALE GENOMIC DNA]</scope>
    <source>
        <strain evidence="12 13">YK-624</strain>
    </source>
</reference>
<evidence type="ECO:0000256" key="1">
    <source>
        <dbReference type="ARBA" id="ARBA00022679"/>
    </source>
</evidence>
<gene>
    <name evidence="12" type="ORF">PsYK624_004110</name>
</gene>
<dbReference type="AlphaFoldDB" id="A0A9P3FXU3"/>
<keyword evidence="5" id="KW-0833">Ubl conjugation pathway</keyword>
<evidence type="ECO:0000256" key="8">
    <source>
        <dbReference type="SAM" id="Coils"/>
    </source>
</evidence>
<keyword evidence="13" id="KW-1185">Reference proteome</keyword>
<dbReference type="Pfam" id="PF22191">
    <property type="entry name" value="IBR_1"/>
    <property type="match status" value="1"/>
</dbReference>
<dbReference type="OrthoDB" id="1431934at2759"/>
<dbReference type="InterPro" id="IPR044066">
    <property type="entry name" value="TRIAD_supradom"/>
</dbReference>
<dbReference type="Gene3D" id="1.20.120.1750">
    <property type="match status" value="1"/>
</dbReference>
<keyword evidence="6" id="KW-0862">Zinc</keyword>
<feature type="region of interest" description="Disordered" evidence="9">
    <location>
        <begin position="1"/>
        <end position="81"/>
    </location>
</feature>
<feature type="domain" description="RING-type" evidence="11">
    <location>
        <begin position="147"/>
        <end position="367"/>
    </location>
</feature>
<evidence type="ECO:0000256" key="5">
    <source>
        <dbReference type="ARBA" id="ARBA00022786"/>
    </source>
</evidence>
<feature type="domain" description="RING-type" evidence="10">
    <location>
        <begin position="151"/>
        <end position="198"/>
    </location>
</feature>
<keyword evidence="3" id="KW-0677">Repeat</keyword>
<organism evidence="12 13">
    <name type="scientific">Phanerochaete sordida</name>
    <dbReference type="NCBI Taxonomy" id="48140"/>
    <lineage>
        <taxon>Eukaryota</taxon>
        <taxon>Fungi</taxon>
        <taxon>Dikarya</taxon>
        <taxon>Basidiomycota</taxon>
        <taxon>Agaricomycotina</taxon>
        <taxon>Agaricomycetes</taxon>
        <taxon>Polyporales</taxon>
        <taxon>Phanerochaetaceae</taxon>
        <taxon>Phanerochaete</taxon>
    </lineage>
</organism>
<dbReference type="Proteomes" id="UP000703269">
    <property type="component" value="Unassembled WGS sequence"/>
</dbReference>
<dbReference type="PROSITE" id="PS51873">
    <property type="entry name" value="TRIAD"/>
    <property type="match status" value="1"/>
</dbReference>
<sequence length="370" mass="41028">MLDSDNRHLSEENTNLEAKVEDLQEENRRLARQTASAATLGTPPSKFSPSTANGSWAGSSSPAGPSFKQSPTPSQNGPNAKGKLVFKTIEEYDEDDAVFATRIQLEWQNQVEDKASLDLARAQQQQFEDEDRELRAQLTELRQTAPATFECGICLEEQREDIVCAVDPCGHKFCRDCILAYLRSKLGEHRFPILCPICAADRGSGEPGTITSVMAQLVGLNEDEYAVFTELELASFSVLLHCRKCQQTLFVDKDEYNEHSVLVCPLRGCNYIWCKACSRGIEIGGPPHSCDGSSELSHLMTQQGWKNCPGCSTPILKVDGCNHMTCIAPGCNTHFCYRCGEIMVQSVRRQDIKAALSRHYSRCTLIEVPP</sequence>
<name>A0A9P3FXU3_9APHY</name>
<feature type="compositionally biased region" description="Polar residues" evidence="9">
    <location>
        <begin position="67"/>
        <end position="78"/>
    </location>
</feature>
<comment type="caution">
    <text evidence="12">The sequence shown here is derived from an EMBL/GenBank/DDBJ whole genome shotgun (WGS) entry which is preliminary data.</text>
</comment>
<dbReference type="Gene3D" id="3.30.40.10">
    <property type="entry name" value="Zinc/RING finger domain, C3HC4 (zinc finger)"/>
    <property type="match status" value="1"/>
</dbReference>
<evidence type="ECO:0000313" key="13">
    <source>
        <dbReference type="Proteomes" id="UP000703269"/>
    </source>
</evidence>
<keyword evidence="2" id="KW-0479">Metal-binding</keyword>
<dbReference type="GO" id="GO:0008270">
    <property type="term" value="F:zinc ion binding"/>
    <property type="evidence" value="ECO:0007669"/>
    <property type="project" value="UniProtKB-KW"/>
</dbReference>
<keyword evidence="4 7" id="KW-0863">Zinc-finger</keyword>
<dbReference type="SMART" id="SM00184">
    <property type="entry name" value="RING"/>
    <property type="match status" value="2"/>
</dbReference>
<evidence type="ECO:0000259" key="10">
    <source>
        <dbReference type="PROSITE" id="PS50089"/>
    </source>
</evidence>
<dbReference type="SUPFAM" id="SSF57850">
    <property type="entry name" value="RING/U-box"/>
    <property type="match status" value="2"/>
</dbReference>
<dbReference type="EMBL" id="BPQB01000001">
    <property type="protein sequence ID" value="GJE84335.1"/>
    <property type="molecule type" value="Genomic_DNA"/>
</dbReference>
<dbReference type="InterPro" id="IPR001841">
    <property type="entry name" value="Znf_RING"/>
</dbReference>
<dbReference type="Pfam" id="PF13639">
    <property type="entry name" value="zf-RING_2"/>
    <property type="match status" value="1"/>
</dbReference>
<dbReference type="InterPro" id="IPR013083">
    <property type="entry name" value="Znf_RING/FYVE/PHD"/>
</dbReference>
<evidence type="ECO:0000256" key="7">
    <source>
        <dbReference type="PROSITE-ProRule" id="PRU00175"/>
    </source>
</evidence>
<dbReference type="PANTHER" id="PTHR11685">
    <property type="entry name" value="RBR FAMILY RING FINGER AND IBR DOMAIN-CONTAINING"/>
    <property type="match status" value="1"/>
</dbReference>
<feature type="compositionally biased region" description="Basic and acidic residues" evidence="9">
    <location>
        <begin position="18"/>
        <end position="29"/>
    </location>
</feature>
<evidence type="ECO:0000256" key="3">
    <source>
        <dbReference type="ARBA" id="ARBA00022737"/>
    </source>
</evidence>
<evidence type="ECO:0000313" key="12">
    <source>
        <dbReference type="EMBL" id="GJE84335.1"/>
    </source>
</evidence>